<dbReference type="Proteomes" id="UP000409147">
    <property type="component" value="Unassembled WGS sequence"/>
</dbReference>
<name>A0A174LH44_9FIRM</name>
<evidence type="ECO:0000313" key="8">
    <source>
        <dbReference type="EMBL" id="VUW90792.1"/>
    </source>
</evidence>
<evidence type="ECO:0000313" key="2">
    <source>
        <dbReference type="EMBL" id="CUP20950.1"/>
    </source>
</evidence>
<reference evidence="7 15" key="3">
    <citation type="journal article" date="2019" name="Science, e1252229">
        <title>Invertible promoters mediate bacterial phase variation, antibiotic resistance, and host adaptation in the gut.</title>
        <authorList>
            <person name="Jiang X."/>
            <person name="Hall A.B."/>
            <person name="Arthur T.D."/>
            <person name="Plichta D.R."/>
            <person name="Covington C.T."/>
            <person name="Poyet M."/>
            <person name="Crothers J."/>
            <person name="Moses P.L."/>
            <person name="Tolonen A.C."/>
            <person name="Vlamakis H."/>
            <person name="Alm E.J."/>
            <person name="Xavier R.J."/>
        </authorList>
    </citation>
    <scope>NUCLEOTIDE SEQUENCE [LARGE SCALE GENOMIC DNA]</scope>
    <source>
        <strain evidence="7">Af_0058</strain>
        <strain evidence="15">af_0058</strain>
    </source>
</reference>
<reference evidence="8 16" key="4">
    <citation type="submission" date="2019-07" db="EMBL/GenBank/DDBJ databases">
        <authorList>
            <person name="Hibberd C M."/>
            <person name="Gehrig L. J."/>
            <person name="Chang H.-W."/>
            <person name="Venkatesh S."/>
        </authorList>
    </citation>
    <scope>NUCLEOTIDE SEQUENCE [LARGE SCALE GENOMIC DNA]</scope>
    <source>
        <strain evidence="8">Ruminococcus_obeum_SSTS_Bg7063</strain>
    </source>
</reference>
<dbReference type="EMBL" id="QRVV01000031">
    <property type="protein sequence ID" value="RGS72213.1"/>
    <property type="molecule type" value="Genomic_DNA"/>
</dbReference>
<dbReference type="RefSeq" id="WP_044926280.1">
    <property type="nucleotide sequence ID" value="NZ_CABHNB010000003.1"/>
</dbReference>
<dbReference type="Proteomes" id="UP000284242">
    <property type="component" value="Unassembled WGS sequence"/>
</dbReference>
<evidence type="ECO:0000313" key="1">
    <source>
        <dbReference type="EMBL" id="CUN88439.1"/>
    </source>
</evidence>
<evidence type="ECO:0000313" key="4">
    <source>
        <dbReference type="EMBL" id="RGS72213.1"/>
    </source>
</evidence>
<sequence>MEEKAKKDALPYTCTPAYDRSHCGNCVCATCYEQEFCDHCSSCKDLSHKKESCNSYEGAYCY</sequence>
<evidence type="ECO:0000313" key="16">
    <source>
        <dbReference type="Proteomes" id="UP000409147"/>
    </source>
</evidence>
<dbReference type="AlphaFoldDB" id="A0A174LH44"/>
<evidence type="ECO:0000313" key="13">
    <source>
        <dbReference type="Proteomes" id="UP000283928"/>
    </source>
</evidence>
<organism evidence="2 10">
    <name type="scientific">Blautia obeum</name>
    <dbReference type="NCBI Taxonomy" id="40520"/>
    <lineage>
        <taxon>Bacteria</taxon>
        <taxon>Bacillati</taxon>
        <taxon>Bacillota</taxon>
        <taxon>Clostridia</taxon>
        <taxon>Lachnospirales</taxon>
        <taxon>Lachnospiraceae</taxon>
        <taxon>Blautia</taxon>
    </lineage>
</organism>
<dbReference type="Proteomes" id="UP000283585">
    <property type="component" value="Unassembled WGS sequence"/>
</dbReference>
<dbReference type="EMBL" id="CYZD01000004">
    <property type="protein sequence ID" value="CUN88439.1"/>
    <property type="molecule type" value="Genomic_DNA"/>
</dbReference>
<evidence type="ECO:0000313" key="6">
    <source>
        <dbReference type="EMBL" id="RHE68898.1"/>
    </source>
</evidence>
<gene>
    <name evidence="6" type="ORF">DW723_17665</name>
    <name evidence="5" type="ORF">DW859_08805</name>
    <name evidence="4" type="ORF">DWX77_10860</name>
    <name evidence="3" type="ORF">DWZ12_10790</name>
    <name evidence="7" type="ORF">EAI82_00085</name>
    <name evidence="1" type="ORF">ERS852394_01063</name>
    <name evidence="2" type="ORF">ERS852533_00670</name>
    <name evidence="8" type="ORF">ROSSTS7063_00287</name>
</gene>
<evidence type="ECO:0000313" key="15">
    <source>
        <dbReference type="Proteomes" id="UP000293506"/>
    </source>
</evidence>
<dbReference type="Proteomes" id="UP000265808">
    <property type="component" value="Unassembled WGS sequence"/>
</dbReference>
<dbReference type="GeneID" id="79805404"/>
<accession>A0A174LH44</accession>
<evidence type="ECO:0000313" key="3">
    <source>
        <dbReference type="EMBL" id="RGQ04052.1"/>
    </source>
</evidence>
<dbReference type="EMBL" id="QRSS01000012">
    <property type="protein sequence ID" value="RGQ04052.1"/>
    <property type="molecule type" value="Genomic_DNA"/>
</dbReference>
<dbReference type="EMBL" id="QSHL01000005">
    <property type="protein sequence ID" value="RHC06802.1"/>
    <property type="molecule type" value="Genomic_DNA"/>
</dbReference>
<dbReference type="EMBL" id="CABHNB010000003">
    <property type="protein sequence ID" value="VUW90792.1"/>
    <property type="molecule type" value="Genomic_DNA"/>
</dbReference>
<dbReference type="EMBL" id="RCXQ01000001">
    <property type="protein sequence ID" value="RYT68607.1"/>
    <property type="molecule type" value="Genomic_DNA"/>
</dbReference>
<evidence type="ECO:0000313" key="11">
    <source>
        <dbReference type="Proteomes" id="UP000265808"/>
    </source>
</evidence>
<evidence type="ECO:0000313" key="5">
    <source>
        <dbReference type="EMBL" id="RHC06802.1"/>
    </source>
</evidence>
<dbReference type="Proteomes" id="UP000283928">
    <property type="component" value="Unassembled WGS sequence"/>
</dbReference>
<keyword evidence="16" id="KW-1185">Reference proteome</keyword>
<evidence type="ECO:0000313" key="9">
    <source>
        <dbReference type="Proteomes" id="UP000095409"/>
    </source>
</evidence>
<dbReference type="EMBL" id="QSKO01000052">
    <property type="protein sequence ID" value="RHE68898.1"/>
    <property type="molecule type" value="Genomic_DNA"/>
</dbReference>
<dbReference type="EMBL" id="CZBA01000002">
    <property type="protein sequence ID" value="CUP20950.1"/>
    <property type="molecule type" value="Genomic_DNA"/>
</dbReference>
<evidence type="ECO:0000313" key="10">
    <source>
        <dbReference type="Proteomes" id="UP000095413"/>
    </source>
</evidence>
<dbReference type="Proteomes" id="UP000095413">
    <property type="component" value="Unassembled WGS sequence"/>
</dbReference>
<dbReference type="Proteomes" id="UP000095409">
    <property type="component" value="Unassembled WGS sequence"/>
</dbReference>
<evidence type="ECO:0000313" key="7">
    <source>
        <dbReference type="EMBL" id="RYT68607.1"/>
    </source>
</evidence>
<reference evidence="11 12" key="2">
    <citation type="submission" date="2018-08" db="EMBL/GenBank/DDBJ databases">
        <title>A genome reference for cultivated species of the human gut microbiota.</title>
        <authorList>
            <person name="Zou Y."/>
            <person name="Xue W."/>
            <person name="Luo G."/>
        </authorList>
    </citation>
    <scope>NUCLEOTIDE SEQUENCE [LARGE SCALE GENOMIC DNA]</scope>
    <source>
        <strain evidence="4 14">AF21-24</strain>
        <strain evidence="3 12">AF29-2BH</strain>
        <strain evidence="6 13">AM27-32LB</strain>
        <strain evidence="5 11">AM37-4AC</strain>
    </source>
</reference>
<proteinExistence type="predicted"/>
<reference evidence="9 10" key="1">
    <citation type="submission" date="2015-09" db="EMBL/GenBank/DDBJ databases">
        <authorList>
            <consortium name="Pathogen Informatics"/>
        </authorList>
    </citation>
    <scope>NUCLEOTIDE SEQUENCE [LARGE SCALE GENOMIC DNA]</scope>
    <source>
        <strain evidence="1 9">2789STDY5608837</strain>
        <strain evidence="2 10">2789STDY5834921</strain>
    </source>
</reference>
<dbReference type="Proteomes" id="UP000293506">
    <property type="component" value="Unassembled WGS sequence"/>
</dbReference>
<evidence type="ECO:0000313" key="12">
    <source>
        <dbReference type="Proteomes" id="UP000283585"/>
    </source>
</evidence>
<evidence type="ECO:0000313" key="14">
    <source>
        <dbReference type="Proteomes" id="UP000284242"/>
    </source>
</evidence>
<protein>
    <submittedName>
        <fullName evidence="2">Uncharacterized protein</fullName>
    </submittedName>
</protein>
<dbReference type="OrthoDB" id="1971593at2"/>